<dbReference type="Proteomes" id="UP000009080">
    <property type="component" value="Chromosome"/>
</dbReference>
<proteinExistence type="predicted"/>
<sequence length="187" mass="20505">MILETYAQNALLCNVSVNGETSSSGLYAFRGDMVVEEGEIADAQGRRHPPKSVVKQAVVLCNAEKITAIAGAVDDLGYLPGFIAKYNADFADGIIMLFYVANVNRPMMVAIEGYQAVVIPHDDGAVWTMLMDDLRMEKSDFKGQSAEDKVITIVDALKEFNPKYEEKSFNDALSFTVEVKKEARGPV</sequence>
<reference evidence="1 2" key="1">
    <citation type="journal article" date="2009" name="PLoS ONE">
        <title>The complete genome of Teredinibacter turnerae T7901: an intracellular endosymbiont of marine wood-boring bivalves (shipworms).</title>
        <authorList>
            <person name="Yang J.C."/>
            <person name="Madupu R."/>
            <person name="Durkin A.S."/>
            <person name="Ekborg N.A."/>
            <person name="Pedamallu C.S."/>
            <person name="Hostetler J.B."/>
            <person name="Radune D."/>
            <person name="Toms B.S."/>
            <person name="Henrissat B."/>
            <person name="Coutinho P.M."/>
            <person name="Schwarz S."/>
            <person name="Field L."/>
            <person name="Trindade-Silva A.E."/>
            <person name="Soares C.A.G."/>
            <person name="Elshahawi S."/>
            <person name="Hanora A."/>
            <person name="Schmidt E.W."/>
            <person name="Haygood M.G."/>
            <person name="Posfai J."/>
            <person name="Benner J."/>
            <person name="Madinger C."/>
            <person name="Nove J."/>
            <person name="Anton B."/>
            <person name="Chaudhary K."/>
            <person name="Foster J."/>
            <person name="Holman A."/>
            <person name="Kumar S."/>
            <person name="Lessard P.A."/>
            <person name="Luyten Y.A."/>
            <person name="Slatko B."/>
            <person name="Wood N."/>
            <person name="Wu B."/>
            <person name="Teplitski M."/>
            <person name="Mougous J.D."/>
            <person name="Ward N."/>
            <person name="Eisen J.A."/>
            <person name="Badger J.H."/>
            <person name="Distel D.L."/>
        </authorList>
    </citation>
    <scope>NUCLEOTIDE SEQUENCE [LARGE SCALE GENOMIC DNA]</scope>
    <source>
        <strain evidence="2">ATCC 39867 / T7901</strain>
    </source>
</reference>
<dbReference type="EMBL" id="CP001614">
    <property type="protein sequence ID" value="ACR12406.1"/>
    <property type="molecule type" value="Genomic_DNA"/>
</dbReference>
<dbReference type="RefSeq" id="WP_015818518.1">
    <property type="nucleotide sequence ID" value="NC_012997.1"/>
</dbReference>
<dbReference type="OrthoDB" id="8479070at2"/>
<gene>
    <name evidence="1" type="ordered locus">TERTU_1535</name>
</gene>
<dbReference type="HOGENOM" id="CLU_088161_0_0_6"/>
<name>C5BTA8_TERTT</name>
<protein>
    <submittedName>
        <fullName evidence="1">Uncharacterized protein</fullName>
    </submittedName>
</protein>
<organism evidence="1 2">
    <name type="scientific">Teredinibacter turnerae (strain ATCC 39867 / T7901)</name>
    <dbReference type="NCBI Taxonomy" id="377629"/>
    <lineage>
        <taxon>Bacteria</taxon>
        <taxon>Pseudomonadati</taxon>
        <taxon>Pseudomonadota</taxon>
        <taxon>Gammaproteobacteria</taxon>
        <taxon>Cellvibrionales</taxon>
        <taxon>Cellvibrionaceae</taxon>
        <taxon>Teredinibacter</taxon>
    </lineage>
</organism>
<evidence type="ECO:0000313" key="2">
    <source>
        <dbReference type="Proteomes" id="UP000009080"/>
    </source>
</evidence>
<dbReference type="KEGG" id="ttu:TERTU_1535"/>
<evidence type="ECO:0000313" key="1">
    <source>
        <dbReference type="EMBL" id="ACR12406.1"/>
    </source>
</evidence>
<keyword evidence="2" id="KW-1185">Reference proteome</keyword>
<dbReference type="eggNOG" id="ENOG502ZV1D">
    <property type="taxonomic scope" value="Bacteria"/>
</dbReference>
<dbReference type="AlphaFoldDB" id="C5BTA8"/>
<accession>C5BTA8</accession>
<dbReference type="STRING" id="377629.TERTU_1535"/>